<evidence type="ECO:0000259" key="7">
    <source>
        <dbReference type="Pfam" id="PF01556"/>
    </source>
</evidence>
<dbReference type="PANTHER" id="PTHR42749:SF1">
    <property type="entry name" value="CELL SHAPE-DETERMINING PROTEIN MREB"/>
    <property type="match status" value="1"/>
</dbReference>
<feature type="region of interest" description="Disordered" evidence="6">
    <location>
        <begin position="357"/>
        <end position="420"/>
    </location>
</feature>
<sequence>MTSIAPGLSLDFGTSHTVAVLARADGRVEPLLFDASPLLSSAVFAGADGRLLVGRDADRSARADPARYEPNPKRRLDEGTLLLGEAEIGVVDACAAVLRRVREEAARTLGGSAPARTVLTCPAGWGPQRRGVLSAAASAAGLTGVELVSEPVAAAAYFTTVLGHQVRHGDAIVVYDFGGGTFDVSVVRRTGDDAWDVAAADGLDVGGVDLDAAVVDWARRTVRPDDPTWQRLLAPQSPADRRHRRHLWDDARAAKEQLSRGTTADLAVPVLDVDAHLTRSEYEAFAQPWLERTVRLTRDTIAASRISADRLTGVFLVGGASRTPLVATMLHRALRLAPVVIEQPELVVAHGGLVTLTGSPPTSPLTVPLTPPVTEPVTRPMTQPPATPSTPPPSSTVPPPTPPPAVDPQPDRPAPPEAFSGAGFKEIMDEFFGTAKTDAPLRPGRNHETDVVLTKAQVREGVVVLNMNWPTLCVPCKGTGVAGGLVRGATCATCRGSGLTGALGRRTLKVRLPAGIGDRQRVRLSGRAHPSPDPGGPAGDLFVRVLIDPHEGFQRQGDDYLYTLDVTREQARSGAVVTVPTTTGTVEIRLPKDIPDGRTMRIPGRGARPDGALLLTIRIR</sequence>
<comment type="similarity">
    <text evidence="1">Belongs to the heat shock protein 70 family.</text>
</comment>
<dbReference type="InterPro" id="IPR002939">
    <property type="entry name" value="DnaJ_C"/>
</dbReference>
<dbReference type="Proteomes" id="UP001595912">
    <property type="component" value="Unassembled WGS sequence"/>
</dbReference>
<evidence type="ECO:0000256" key="1">
    <source>
        <dbReference type="ARBA" id="ARBA00007381"/>
    </source>
</evidence>
<organism evidence="8 9">
    <name type="scientific">Dactylosporangium cerinum</name>
    <dbReference type="NCBI Taxonomy" id="1434730"/>
    <lineage>
        <taxon>Bacteria</taxon>
        <taxon>Bacillati</taxon>
        <taxon>Actinomycetota</taxon>
        <taxon>Actinomycetes</taxon>
        <taxon>Micromonosporales</taxon>
        <taxon>Micromonosporaceae</taxon>
        <taxon>Dactylosporangium</taxon>
    </lineage>
</organism>
<evidence type="ECO:0000313" key="8">
    <source>
        <dbReference type="EMBL" id="MFC4997592.1"/>
    </source>
</evidence>
<dbReference type="InterPro" id="IPR013126">
    <property type="entry name" value="Hsp_70_fam"/>
</dbReference>
<keyword evidence="4" id="KW-0346">Stress response</keyword>
<gene>
    <name evidence="8" type="ORF">ACFPIJ_07125</name>
</gene>
<evidence type="ECO:0000256" key="4">
    <source>
        <dbReference type="ARBA" id="ARBA00023016"/>
    </source>
</evidence>
<name>A0ABV9VNP1_9ACTN</name>
<dbReference type="InterPro" id="IPR018181">
    <property type="entry name" value="Heat_shock_70_CS"/>
</dbReference>
<dbReference type="Pfam" id="PF01556">
    <property type="entry name" value="DnaJ_C"/>
    <property type="match status" value="1"/>
</dbReference>
<dbReference type="InterPro" id="IPR043129">
    <property type="entry name" value="ATPase_NBD"/>
</dbReference>
<dbReference type="RefSeq" id="WP_380113823.1">
    <property type="nucleotide sequence ID" value="NZ_JBHSIU010000010.1"/>
</dbReference>
<feature type="domain" description="Chaperone DnaJ C-terminal" evidence="7">
    <location>
        <begin position="504"/>
        <end position="609"/>
    </location>
</feature>
<keyword evidence="2" id="KW-0547">Nucleotide-binding</keyword>
<evidence type="ECO:0000256" key="6">
    <source>
        <dbReference type="SAM" id="MobiDB-lite"/>
    </source>
</evidence>
<dbReference type="PROSITE" id="PS00329">
    <property type="entry name" value="HSP70_2"/>
    <property type="match status" value="1"/>
</dbReference>
<dbReference type="PANTHER" id="PTHR42749">
    <property type="entry name" value="CELL SHAPE-DETERMINING PROTEIN MREB"/>
    <property type="match status" value="1"/>
</dbReference>
<accession>A0ABV9VNP1</accession>
<dbReference type="Gene3D" id="3.30.420.40">
    <property type="match status" value="2"/>
</dbReference>
<feature type="compositionally biased region" description="Low complexity" evidence="6">
    <location>
        <begin position="357"/>
        <end position="368"/>
    </location>
</feature>
<dbReference type="Gene3D" id="3.90.640.10">
    <property type="entry name" value="Actin, Chain A, domain 4"/>
    <property type="match status" value="1"/>
</dbReference>
<dbReference type="SUPFAM" id="SSF49493">
    <property type="entry name" value="HSP40/DnaJ peptide-binding domain"/>
    <property type="match status" value="2"/>
</dbReference>
<dbReference type="Pfam" id="PF00012">
    <property type="entry name" value="HSP70"/>
    <property type="match status" value="1"/>
</dbReference>
<evidence type="ECO:0000313" key="9">
    <source>
        <dbReference type="Proteomes" id="UP001595912"/>
    </source>
</evidence>
<dbReference type="PRINTS" id="PR00301">
    <property type="entry name" value="HEATSHOCK70"/>
</dbReference>
<evidence type="ECO:0000256" key="5">
    <source>
        <dbReference type="ARBA" id="ARBA00023186"/>
    </source>
</evidence>
<keyword evidence="3" id="KW-0067">ATP-binding</keyword>
<feature type="compositionally biased region" description="Pro residues" evidence="6">
    <location>
        <begin position="382"/>
        <end position="416"/>
    </location>
</feature>
<protein>
    <submittedName>
        <fullName evidence="8">Hsp70 family protein</fullName>
    </submittedName>
</protein>
<keyword evidence="5" id="KW-0143">Chaperone</keyword>
<evidence type="ECO:0000256" key="3">
    <source>
        <dbReference type="ARBA" id="ARBA00022840"/>
    </source>
</evidence>
<keyword evidence="9" id="KW-1185">Reference proteome</keyword>
<evidence type="ECO:0000256" key="2">
    <source>
        <dbReference type="ARBA" id="ARBA00022741"/>
    </source>
</evidence>
<proteinExistence type="inferred from homology"/>
<comment type="caution">
    <text evidence="8">The sequence shown here is derived from an EMBL/GenBank/DDBJ whole genome shotgun (WGS) entry which is preliminary data.</text>
</comment>
<dbReference type="InterPro" id="IPR008971">
    <property type="entry name" value="HSP40/DnaJ_pept-bd"/>
</dbReference>
<dbReference type="EMBL" id="JBHSIU010000010">
    <property type="protein sequence ID" value="MFC4997592.1"/>
    <property type="molecule type" value="Genomic_DNA"/>
</dbReference>
<dbReference type="Gene3D" id="2.60.260.20">
    <property type="entry name" value="Urease metallochaperone UreE, N-terminal domain"/>
    <property type="match status" value="2"/>
</dbReference>
<dbReference type="SUPFAM" id="SSF53067">
    <property type="entry name" value="Actin-like ATPase domain"/>
    <property type="match status" value="2"/>
</dbReference>
<reference evidence="9" key="1">
    <citation type="journal article" date="2019" name="Int. J. Syst. Evol. Microbiol.">
        <title>The Global Catalogue of Microorganisms (GCM) 10K type strain sequencing project: providing services to taxonomists for standard genome sequencing and annotation.</title>
        <authorList>
            <consortium name="The Broad Institute Genomics Platform"/>
            <consortium name="The Broad Institute Genome Sequencing Center for Infectious Disease"/>
            <person name="Wu L."/>
            <person name="Ma J."/>
        </authorList>
    </citation>
    <scope>NUCLEOTIDE SEQUENCE [LARGE SCALE GENOMIC DNA]</scope>
    <source>
        <strain evidence="9">CGMCC 4.7152</strain>
    </source>
</reference>